<dbReference type="Gene3D" id="2.30.30.110">
    <property type="match status" value="1"/>
</dbReference>
<evidence type="ECO:0000313" key="3">
    <source>
        <dbReference type="Proteomes" id="UP000004664"/>
    </source>
</evidence>
<dbReference type="Pfam" id="PF02452">
    <property type="entry name" value="PemK_toxin"/>
    <property type="match status" value="1"/>
</dbReference>
<dbReference type="PIRSF" id="PIRSF033490">
    <property type="entry name" value="MazF"/>
    <property type="match status" value="1"/>
</dbReference>
<dbReference type="Proteomes" id="UP000004664">
    <property type="component" value="Unassembled WGS sequence"/>
</dbReference>
<dbReference type="GO" id="GO:0006402">
    <property type="term" value="P:mRNA catabolic process"/>
    <property type="evidence" value="ECO:0007669"/>
    <property type="project" value="TreeGrafter"/>
</dbReference>
<dbReference type="AlphaFoldDB" id="G3IWB9"/>
<name>G3IWB9_METTV</name>
<dbReference type="PANTHER" id="PTHR33988:SF3">
    <property type="entry name" value="ENDORIBONUCLEASE TOXIN CHPB-RELATED"/>
    <property type="match status" value="1"/>
</dbReference>
<keyword evidence="1" id="KW-0255">Endonuclease</keyword>
<dbReference type="STRING" id="697282.Mettu_1892"/>
<evidence type="ECO:0000313" key="2">
    <source>
        <dbReference type="EMBL" id="EGW23054.1"/>
    </source>
</evidence>
<dbReference type="GO" id="GO:0016075">
    <property type="term" value="P:rRNA catabolic process"/>
    <property type="evidence" value="ECO:0007669"/>
    <property type="project" value="TreeGrafter"/>
</dbReference>
<dbReference type="OrthoDB" id="9808744at2"/>
<comment type="function">
    <text evidence="1">Toxic component of a type II toxin-antitoxin (TA) system.</text>
</comment>
<dbReference type="EC" id="3.1.-.-" evidence="1"/>
<dbReference type="InterPro" id="IPR011067">
    <property type="entry name" value="Plasmid_toxin/cell-grow_inhib"/>
</dbReference>
<comment type="similarity">
    <text evidence="1">Belongs to the PemK/MazF family.</text>
</comment>
<dbReference type="GO" id="GO:0003677">
    <property type="term" value="F:DNA binding"/>
    <property type="evidence" value="ECO:0007669"/>
    <property type="project" value="InterPro"/>
</dbReference>
<sequence>MATKYAPERGDIVWLTFDPQAGHEQAGRRPALVLSPKAYNAKTSLALICPITSQTKGYPFEVALPNGHVNGVILADQVRNLDWTARRAEKISSVSDEVLSEVLAKLSALM</sequence>
<reference evidence="2 3" key="1">
    <citation type="submission" date="2011-06" db="EMBL/GenBank/DDBJ databases">
        <title>Genomic sequence of Methylobacter tundripaludum SV96.</title>
        <authorList>
            <consortium name="US DOE Joint Genome Institute"/>
            <person name="Lucas S."/>
            <person name="Han J."/>
            <person name="Lapidus A."/>
            <person name="Cheng J.-F."/>
            <person name="Goodwin L."/>
            <person name="Pitluck S."/>
            <person name="Held B."/>
            <person name="Detter J.C."/>
            <person name="Han C."/>
            <person name="Tapia R."/>
            <person name="Land M."/>
            <person name="Hauser L."/>
            <person name="Kyrpides N."/>
            <person name="Ivanova N."/>
            <person name="Ovchinnikova G."/>
            <person name="Pagani I."/>
            <person name="Klotz M.G."/>
            <person name="Dispirito A.A."/>
            <person name="Murrell J.C."/>
            <person name="Dunfield P."/>
            <person name="Kalyuzhnaya M.G."/>
            <person name="Svenning M."/>
            <person name="Trotsenko Y.A."/>
            <person name="Stein L.Y."/>
            <person name="Woyke T."/>
        </authorList>
    </citation>
    <scope>NUCLEOTIDE SEQUENCE [LARGE SCALE GENOMIC DNA]</scope>
    <source>
        <strain evidence="3">ATCC BAA-1195 / DSM 17260 / SV96</strain>
    </source>
</reference>
<keyword evidence="1" id="KW-0378">Hydrolase</keyword>
<gene>
    <name evidence="2" type="ORF">Mettu_1892</name>
</gene>
<dbReference type="EMBL" id="JH109152">
    <property type="protein sequence ID" value="EGW23054.1"/>
    <property type="molecule type" value="Genomic_DNA"/>
</dbReference>
<keyword evidence="3" id="KW-1185">Reference proteome</keyword>
<dbReference type="GO" id="GO:0004521">
    <property type="term" value="F:RNA endonuclease activity"/>
    <property type="evidence" value="ECO:0007669"/>
    <property type="project" value="TreeGrafter"/>
</dbReference>
<dbReference type="HOGENOM" id="CLU_121823_2_3_6"/>
<dbReference type="NCBIfam" id="NF007386">
    <property type="entry name" value="PRK09907.1"/>
    <property type="match status" value="1"/>
</dbReference>
<evidence type="ECO:0000256" key="1">
    <source>
        <dbReference type="PIRNR" id="PIRNR033490"/>
    </source>
</evidence>
<protein>
    <recommendedName>
        <fullName evidence="1">mRNA interferase</fullName>
        <ecNumber evidence="1">3.1.-.-</ecNumber>
    </recommendedName>
</protein>
<dbReference type="GO" id="GO:0016787">
    <property type="term" value="F:hydrolase activity"/>
    <property type="evidence" value="ECO:0007669"/>
    <property type="project" value="UniProtKB-KW"/>
</dbReference>
<keyword evidence="1" id="KW-0540">Nuclease</keyword>
<accession>G3IWB9</accession>
<dbReference type="InterPro" id="IPR003477">
    <property type="entry name" value="PemK-like"/>
</dbReference>
<dbReference type="RefSeq" id="WP_006891123.1">
    <property type="nucleotide sequence ID" value="NZ_JH109152.1"/>
</dbReference>
<organism evidence="2 3">
    <name type="scientific">Methylobacter tundripaludum (strain ATCC BAA-1195 / DSM 17260 / SV96)</name>
    <dbReference type="NCBI Taxonomy" id="697282"/>
    <lineage>
        <taxon>Bacteria</taxon>
        <taxon>Pseudomonadati</taxon>
        <taxon>Pseudomonadota</taxon>
        <taxon>Gammaproteobacteria</taxon>
        <taxon>Methylococcales</taxon>
        <taxon>Methylococcaceae</taxon>
        <taxon>Methylobacter</taxon>
    </lineage>
</organism>
<proteinExistence type="inferred from homology"/>
<dbReference type="eggNOG" id="COG2337">
    <property type="taxonomic scope" value="Bacteria"/>
</dbReference>
<dbReference type="SUPFAM" id="SSF50118">
    <property type="entry name" value="Cell growth inhibitor/plasmid maintenance toxic component"/>
    <property type="match status" value="1"/>
</dbReference>
<dbReference type="PANTHER" id="PTHR33988">
    <property type="entry name" value="ENDORIBONUCLEASE MAZF-RELATED"/>
    <property type="match status" value="1"/>
</dbReference>